<evidence type="ECO:0000313" key="8">
    <source>
        <dbReference type="Proteomes" id="UP000016933"/>
    </source>
</evidence>
<feature type="transmembrane region" description="Helical" evidence="6">
    <location>
        <begin position="357"/>
        <end position="376"/>
    </location>
</feature>
<evidence type="ECO:0000256" key="4">
    <source>
        <dbReference type="ARBA" id="ARBA00023136"/>
    </source>
</evidence>
<gene>
    <name evidence="7" type="ORF">DOTSEDRAFT_75397</name>
</gene>
<evidence type="ECO:0000256" key="2">
    <source>
        <dbReference type="ARBA" id="ARBA00022692"/>
    </source>
</evidence>
<dbReference type="HOGENOM" id="CLU_030057_2_0_1"/>
<protein>
    <recommendedName>
        <fullName evidence="9">C4-dicarboxylate transporter/malic acid transport protein</fullName>
    </recommendedName>
</protein>
<feature type="transmembrane region" description="Helical" evidence="6">
    <location>
        <begin position="382"/>
        <end position="406"/>
    </location>
</feature>
<dbReference type="Gene3D" id="1.50.10.150">
    <property type="entry name" value="Voltage-dependent anion channel"/>
    <property type="match status" value="1"/>
</dbReference>
<feature type="transmembrane region" description="Helical" evidence="6">
    <location>
        <begin position="321"/>
        <end position="345"/>
    </location>
</feature>
<feature type="transmembrane region" description="Helical" evidence="6">
    <location>
        <begin position="281"/>
        <end position="301"/>
    </location>
</feature>
<feature type="transmembrane region" description="Helical" evidence="6">
    <location>
        <begin position="240"/>
        <end position="261"/>
    </location>
</feature>
<accession>M2XZV3</accession>
<dbReference type="EMBL" id="KB446546">
    <property type="protein sequence ID" value="EME38619.1"/>
    <property type="molecule type" value="Genomic_DNA"/>
</dbReference>
<feature type="transmembrane region" description="Helical" evidence="6">
    <location>
        <begin position="176"/>
        <end position="199"/>
    </location>
</feature>
<dbReference type="GO" id="GO:0015140">
    <property type="term" value="F:malate transmembrane transporter activity"/>
    <property type="evidence" value="ECO:0007669"/>
    <property type="project" value="InterPro"/>
</dbReference>
<feature type="transmembrane region" description="Helical" evidence="6">
    <location>
        <begin position="211"/>
        <end position="228"/>
    </location>
</feature>
<feature type="region of interest" description="Disordered" evidence="5">
    <location>
        <begin position="425"/>
        <end position="447"/>
    </location>
</feature>
<name>M2XZV3_DOTSN</name>
<keyword evidence="2 6" id="KW-0812">Transmembrane</keyword>
<dbReference type="PANTHER" id="PTHR31162">
    <property type="entry name" value="MALIC ACID TRANSPORT PROTEIN-RELATED"/>
    <property type="match status" value="1"/>
</dbReference>
<proteinExistence type="predicted"/>
<evidence type="ECO:0000256" key="6">
    <source>
        <dbReference type="SAM" id="Phobius"/>
    </source>
</evidence>
<dbReference type="InterPro" id="IPR030185">
    <property type="entry name" value="Mae1"/>
</dbReference>
<dbReference type="Proteomes" id="UP000016933">
    <property type="component" value="Unassembled WGS sequence"/>
</dbReference>
<dbReference type="eggNOG" id="ENOG502QV03">
    <property type="taxonomic scope" value="Eukaryota"/>
</dbReference>
<feature type="transmembrane region" description="Helical" evidence="6">
    <location>
        <begin position="101"/>
        <end position="121"/>
    </location>
</feature>
<keyword evidence="4 6" id="KW-0472">Membrane</keyword>
<reference evidence="7 8" key="2">
    <citation type="journal article" date="2012" name="PLoS Pathog.">
        <title>Diverse lifestyles and strategies of plant pathogenesis encoded in the genomes of eighteen Dothideomycetes fungi.</title>
        <authorList>
            <person name="Ohm R.A."/>
            <person name="Feau N."/>
            <person name="Henrissat B."/>
            <person name="Schoch C.L."/>
            <person name="Horwitz B.A."/>
            <person name="Barry K.W."/>
            <person name="Condon B.J."/>
            <person name="Copeland A.C."/>
            <person name="Dhillon B."/>
            <person name="Glaser F."/>
            <person name="Hesse C.N."/>
            <person name="Kosti I."/>
            <person name="LaButti K."/>
            <person name="Lindquist E.A."/>
            <person name="Lucas S."/>
            <person name="Salamov A.A."/>
            <person name="Bradshaw R.E."/>
            <person name="Ciuffetti L."/>
            <person name="Hamelin R.C."/>
            <person name="Kema G.H.J."/>
            <person name="Lawrence C."/>
            <person name="Scott J.A."/>
            <person name="Spatafora J.W."/>
            <person name="Turgeon B.G."/>
            <person name="de Wit P.J.G.M."/>
            <person name="Zhong S."/>
            <person name="Goodwin S.B."/>
            <person name="Grigoriev I.V."/>
        </authorList>
    </citation>
    <scope>NUCLEOTIDE SEQUENCE [LARGE SCALE GENOMIC DNA]</scope>
    <source>
        <strain evidence="8">NZE10 / CBS 128990</strain>
    </source>
</reference>
<evidence type="ECO:0000256" key="5">
    <source>
        <dbReference type="SAM" id="MobiDB-lite"/>
    </source>
</evidence>
<feature type="transmembrane region" description="Helical" evidence="6">
    <location>
        <begin position="70"/>
        <end position="89"/>
    </location>
</feature>
<comment type="subcellular location">
    <subcellularLocation>
        <location evidence="1">Membrane</location>
        <topology evidence="1">Multi-pass membrane protein</topology>
    </subcellularLocation>
</comment>
<keyword evidence="8" id="KW-1185">Reference proteome</keyword>
<dbReference type="InterPro" id="IPR004695">
    <property type="entry name" value="SLAC1/Mae1/Ssu1/TehA"/>
</dbReference>
<dbReference type="CDD" id="cd09317">
    <property type="entry name" value="TDT_Mae1_like"/>
    <property type="match status" value="1"/>
</dbReference>
<evidence type="ECO:0008006" key="9">
    <source>
        <dbReference type="Google" id="ProtNLM"/>
    </source>
</evidence>
<keyword evidence="3 6" id="KW-1133">Transmembrane helix</keyword>
<sequence length="447" mass="50397">MPNEQHLFWRRYLPSTNPSRTTSAVPSRAGSQLDLSDAEKLKHLGGINGRLPQHDDPSHQVPLRERIKHFTWAWFTLPMSTGGLALLLHDTPNRFPGLETIGKVVYIFDLVIFFCLCAMMATRFIMNPGVLKKSLMHPTESLFFATVFLALVNVIGGMQIYGGPTTGDWLVVVVRVLFWMYVASTFITAVLQYMVLFSAERLTIQSMTPGWIFPIFPIMLSGTLASIIAVDQPVVQREAIIFAGITFQGLGWMVASMVYAIYMHRLMQFGLPAPNLRPGMFIAVGPPAFTGLALIGLGSALQEDMAYFKARSGMIMVLQTMANFIAIFLWSLSFWFFCIATLSVLRGVKNMRFHLTWWAFVFPNIGFTIATIRIGEQLESEGILWVASIMTVLLVAMWIFVFVAHVRAVMLRQIMMPGVDEDKEDYKANDRKNNIPVPPDHQRTTMR</sequence>
<dbReference type="Pfam" id="PF03595">
    <property type="entry name" value="SLAC1"/>
    <property type="match status" value="1"/>
</dbReference>
<feature type="transmembrane region" description="Helical" evidence="6">
    <location>
        <begin position="142"/>
        <end position="161"/>
    </location>
</feature>
<dbReference type="STRING" id="675120.M2XZV3"/>
<dbReference type="AlphaFoldDB" id="M2XZV3"/>
<organism evidence="7 8">
    <name type="scientific">Dothistroma septosporum (strain NZE10 / CBS 128990)</name>
    <name type="common">Red band needle blight fungus</name>
    <name type="synonym">Mycosphaerella pini</name>
    <dbReference type="NCBI Taxonomy" id="675120"/>
    <lineage>
        <taxon>Eukaryota</taxon>
        <taxon>Fungi</taxon>
        <taxon>Dikarya</taxon>
        <taxon>Ascomycota</taxon>
        <taxon>Pezizomycotina</taxon>
        <taxon>Dothideomycetes</taxon>
        <taxon>Dothideomycetidae</taxon>
        <taxon>Mycosphaerellales</taxon>
        <taxon>Mycosphaerellaceae</taxon>
        <taxon>Dothistroma</taxon>
    </lineage>
</organism>
<reference evidence="8" key="1">
    <citation type="journal article" date="2012" name="PLoS Genet.">
        <title>The genomes of the fungal plant pathogens Cladosporium fulvum and Dothistroma septosporum reveal adaptation to different hosts and lifestyles but also signatures of common ancestry.</title>
        <authorList>
            <person name="de Wit P.J.G.M."/>
            <person name="van der Burgt A."/>
            <person name="Oekmen B."/>
            <person name="Stergiopoulos I."/>
            <person name="Abd-Elsalam K.A."/>
            <person name="Aerts A.L."/>
            <person name="Bahkali A.H."/>
            <person name="Beenen H.G."/>
            <person name="Chettri P."/>
            <person name="Cox M.P."/>
            <person name="Datema E."/>
            <person name="de Vries R.P."/>
            <person name="Dhillon B."/>
            <person name="Ganley A.R."/>
            <person name="Griffiths S.A."/>
            <person name="Guo Y."/>
            <person name="Hamelin R.C."/>
            <person name="Henrissat B."/>
            <person name="Kabir M.S."/>
            <person name="Jashni M.K."/>
            <person name="Kema G."/>
            <person name="Klaubauf S."/>
            <person name="Lapidus A."/>
            <person name="Levasseur A."/>
            <person name="Lindquist E."/>
            <person name="Mehrabi R."/>
            <person name="Ohm R.A."/>
            <person name="Owen T.J."/>
            <person name="Salamov A."/>
            <person name="Schwelm A."/>
            <person name="Schijlen E."/>
            <person name="Sun H."/>
            <person name="van den Burg H.A."/>
            <person name="van Ham R.C.H.J."/>
            <person name="Zhang S."/>
            <person name="Goodwin S.B."/>
            <person name="Grigoriev I.V."/>
            <person name="Collemare J."/>
            <person name="Bradshaw R.E."/>
        </authorList>
    </citation>
    <scope>NUCLEOTIDE SEQUENCE [LARGE SCALE GENOMIC DNA]</scope>
    <source>
        <strain evidence="8">NZE10 / CBS 128990</strain>
    </source>
</reference>
<evidence type="ECO:0000256" key="1">
    <source>
        <dbReference type="ARBA" id="ARBA00004141"/>
    </source>
</evidence>
<dbReference type="PANTHER" id="PTHR31162:SF0">
    <property type="entry name" value="MALIC ACID TRANSPORT PROTEIN"/>
    <property type="match status" value="1"/>
</dbReference>
<dbReference type="InterPro" id="IPR038665">
    <property type="entry name" value="Voltage-dep_anion_channel_sf"/>
</dbReference>
<evidence type="ECO:0000256" key="3">
    <source>
        <dbReference type="ARBA" id="ARBA00022989"/>
    </source>
</evidence>
<dbReference type="OMA" id="IFPCMIC"/>
<dbReference type="OrthoDB" id="2901184at2759"/>
<dbReference type="GO" id="GO:0016020">
    <property type="term" value="C:membrane"/>
    <property type="evidence" value="ECO:0007669"/>
    <property type="project" value="UniProtKB-SubCell"/>
</dbReference>
<evidence type="ECO:0000313" key="7">
    <source>
        <dbReference type="EMBL" id="EME38619.1"/>
    </source>
</evidence>